<dbReference type="HOGENOM" id="CLU_2942512_0_0_1"/>
<dbReference type="AlphaFoldDB" id="A0A0A2ISW7"/>
<dbReference type="OrthoDB" id="4283334at2759"/>
<dbReference type="EMBL" id="JQFZ01000267">
    <property type="protein sequence ID" value="KGO52336.1"/>
    <property type="molecule type" value="Genomic_DNA"/>
</dbReference>
<name>A0A0A2ISW7_PENEN</name>
<gene>
    <name evidence="1" type="ORF">PEX2_109850</name>
</gene>
<evidence type="ECO:0000313" key="1">
    <source>
        <dbReference type="EMBL" id="KGO52336.1"/>
    </source>
</evidence>
<comment type="caution">
    <text evidence="1">The sequence shown here is derived from an EMBL/GenBank/DDBJ whole genome shotgun (WGS) entry which is preliminary data.</text>
</comment>
<proteinExistence type="predicted"/>
<keyword evidence="2" id="KW-1185">Reference proteome</keyword>
<protein>
    <submittedName>
        <fullName evidence="1">Uncharacterized protein</fullName>
    </submittedName>
</protein>
<accession>A0A0A2ISW7</accession>
<evidence type="ECO:0000313" key="2">
    <source>
        <dbReference type="Proteomes" id="UP000030143"/>
    </source>
</evidence>
<reference evidence="1 2" key="1">
    <citation type="journal article" date="2015" name="Mol. Plant Microbe Interact.">
        <title>Genome, transcriptome, and functional analyses of Penicillium expansum provide new insights into secondary metabolism and pathogenicity.</title>
        <authorList>
            <person name="Ballester A.R."/>
            <person name="Marcet-Houben M."/>
            <person name="Levin E."/>
            <person name="Sela N."/>
            <person name="Selma-Lazaro C."/>
            <person name="Carmona L."/>
            <person name="Wisniewski M."/>
            <person name="Droby S."/>
            <person name="Gonzalez-Candelas L."/>
            <person name="Gabaldon T."/>
        </authorList>
    </citation>
    <scope>NUCLEOTIDE SEQUENCE [LARGE SCALE GENOMIC DNA]</scope>
    <source>
        <strain evidence="1 2">MD-8</strain>
    </source>
</reference>
<organism evidence="1 2">
    <name type="scientific">Penicillium expansum</name>
    <name type="common">Blue mold rot fungus</name>
    <dbReference type="NCBI Taxonomy" id="27334"/>
    <lineage>
        <taxon>Eukaryota</taxon>
        <taxon>Fungi</taxon>
        <taxon>Dikarya</taxon>
        <taxon>Ascomycota</taxon>
        <taxon>Pezizomycotina</taxon>
        <taxon>Eurotiomycetes</taxon>
        <taxon>Eurotiomycetidae</taxon>
        <taxon>Eurotiales</taxon>
        <taxon>Aspergillaceae</taxon>
        <taxon>Penicillium</taxon>
    </lineage>
</organism>
<sequence>MLRFFATHGELNSSSSRLWVPPRAAKPLANEKFGGIFKPQPAPSFVFSRVGVGPAREGLV</sequence>
<dbReference type="RefSeq" id="XP_016595093.1">
    <property type="nucleotide sequence ID" value="XM_016748251.1"/>
</dbReference>
<dbReference type="GeneID" id="27683672"/>
<dbReference type="Proteomes" id="UP000030143">
    <property type="component" value="Unassembled WGS sequence"/>
</dbReference>
<dbReference type="VEuPathDB" id="FungiDB:PEXP_029100"/>